<evidence type="ECO:0000256" key="4">
    <source>
        <dbReference type="ARBA" id="ARBA00022795"/>
    </source>
</evidence>
<evidence type="ECO:0000256" key="6">
    <source>
        <dbReference type="ARBA" id="ARBA00023225"/>
    </source>
</evidence>
<evidence type="ECO:0000256" key="1">
    <source>
        <dbReference type="ARBA" id="ARBA00003041"/>
    </source>
</evidence>
<keyword evidence="10" id="KW-0969">Cilium</keyword>
<evidence type="ECO:0000259" key="9">
    <source>
        <dbReference type="Pfam" id="PF02108"/>
    </source>
</evidence>
<gene>
    <name evidence="10" type="primary">fliH</name>
    <name evidence="10" type="ORF">L2716_05130</name>
</gene>
<evidence type="ECO:0000256" key="3">
    <source>
        <dbReference type="ARBA" id="ARBA00022448"/>
    </source>
</evidence>
<dbReference type="Pfam" id="PF02108">
    <property type="entry name" value="FliH"/>
    <property type="match status" value="1"/>
</dbReference>
<reference evidence="10 11" key="1">
    <citation type="submission" date="2022-01" db="EMBL/GenBank/DDBJ databases">
        <title>Alkalihalobacillus sp. EGI L200015, a novel bacterium isolated from a salt lake sediment.</title>
        <authorList>
            <person name="Gao L."/>
            <person name="Fang B.-Z."/>
            <person name="Li W.-J."/>
        </authorList>
    </citation>
    <scope>NUCLEOTIDE SEQUENCE [LARGE SCALE GENOMIC DNA]</scope>
    <source>
        <strain evidence="10 11">KCTC 12718</strain>
    </source>
</reference>
<keyword evidence="10" id="KW-0966">Cell projection</keyword>
<sequence>MSKVIKFSSSLQPEGKPVEIKKLNTFPSFSKDLDDDQPTVSPVDKVEQEAETTLMNAKKEAEQILADAHREVQLKYEELERKEAEIEQVVNKAQQQGAQDGFEKGYKQGLQQSEEEYRGKLDEATKVISVAQSHYHRKLTEAEPQMIELSVKIASKIIGQALQMDDNWRVFVTEALNQVKKEEDLKVFVPPIHYETTAELAHHLSKVFNCEITVYPDSTATENSCIIETPYGRIDATIDSQLLELKNKLIELVGEGFEHQGDPRRNR</sequence>
<dbReference type="PANTHER" id="PTHR34982:SF1">
    <property type="entry name" value="FLAGELLAR ASSEMBLY PROTEIN FLIH"/>
    <property type="match status" value="1"/>
</dbReference>
<feature type="domain" description="Flagellar assembly protein FliH/Type III secretion system HrpE" evidence="9">
    <location>
        <begin position="124"/>
        <end position="242"/>
    </location>
</feature>
<evidence type="ECO:0000256" key="7">
    <source>
        <dbReference type="NCBIfam" id="TIGR03825"/>
    </source>
</evidence>
<keyword evidence="4" id="KW-1005">Bacterial flagellum biogenesis</keyword>
<comment type="similarity">
    <text evidence="2">Belongs to the FliH family.</text>
</comment>
<keyword evidence="10" id="KW-0282">Flagellum</keyword>
<keyword evidence="11" id="KW-1185">Reference proteome</keyword>
<accession>A0ABS9GZK5</accession>
<evidence type="ECO:0000256" key="5">
    <source>
        <dbReference type="ARBA" id="ARBA00022927"/>
    </source>
</evidence>
<dbReference type="InterPro" id="IPR018035">
    <property type="entry name" value="Flagellar_FliH/T3SS_HrpE"/>
</dbReference>
<dbReference type="InterPro" id="IPR051472">
    <property type="entry name" value="T3SS_Stator/FliH"/>
</dbReference>
<keyword evidence="5" id="KW-0653">Protein transport</keyword>
<dbReference type="NCBIfam" id="TIGR03825">
    <property type="entry name" value="FliH_bacil"/>
    <property type="match status" value="1"/>
</dbReference>
<evidence type="ECO:0000256" key="2">
    <source>
        <dbReference type="ARBA" id="ARBA00006602"/>
    </source>
</evidence>
<dbReference type="RefSeq" id="WP_236332415.1">
    <property type="nucleotide sequence ID" value="NZ_JAKIJS010000001.1"/>
</dbReference>
<protein>
    <recommendedName>
        <fullName evidence="7">Flagellar assembly protein FliH</fullName>
    </recommendedName>
</protein>
<comment type="caution">
    <text evidence="10">The sequence shown here is derived from an EMBL/GenBank/DDBJ whole genome shotgun (WGS) entry which is preliminary data.</text>
</comment>
<keyword evidence="3" id="KW-0813">Transport</keyword>
<organism evidence="10 11">
    <name type="scientific">Pseudalkalibacillus berkeleyi</name>
    <dbReference type="NCBI Taxonomy" id="1069813"/>
    <lineage>
        <taxon>Bacteria</taxon>
        <taxon>Bacillati</taxon>
        <taxon>Bacillota</taxon>
        <taxon>Bacilli</taxon>
        <taxon>Bacillales</taxon>
        <taxon>Fictibacillaceae</taxon>
        <taxon>Pseudalkalibacillus</taxon>
    </lineage>
</organism>
<dbReference type="PANTHER" id="PTHR34982">
    <property type="entry name" value="YOP PROTEINS TRANSLOCATION PROTEIN L"/>
    <property type="match status" value="1"/>
</dbReference>
<dbReference type="InterPro" id="IPR022524">
    <property type="entry name" value="FliH_Bacilli"/>
</dbReference>
<dbReference type="EMBL" id="JAKIJS010000001">
    <property type="protein sequence ID" value="MCF6137106.1"/>
    <property type="molecule type" value="Genomic_DNA"/>
</dbReference>
<feature type="coiled-coil region" evidence="8">
    <location>
        <begin position="47"/>
        <end position="99"/>
    </location>
</feature>
<evidence type="ECO:0000313" key="10">
    <source>
        <dbReference type="EMBL" id="MCF6137106.1"/>
    </source>
</evidence>
<comment type="function">
    <text evidence="1">Needed for flagellar regrowth and assembly.</text>
</comment>
<dbReference type="Proteomes" id="UP001649381">
    <property type="component" value="Unassembled WGS sequence"/>
</dbReference>
<keyword evidence="6" id="KW-1006">Bacterial flagellum protein export</keyword>
<keyword evidence="8" id="KW-0175">Coiled coil</keyword>
<evidence type="ECO:0000256" key="8">
    <source>
        <dbReference type="SAM" id="Coils"/>
    </source>
</evidence>
<name>A0ABS9GZK5_9BACL</name>
<evidence type="ECO:0000313" key="11">
    <source>
        <dbReference type="Proteomes" id="UP001649381"/>
    </source>
</evidence>
<proteinExistence type="inferred from homology"/>